<feature type="transmembrane region" description="Helical" evidence="6">
    <location>
        <begin position="438"/>
        <end position="460"/>
    </location>
</feature>
<evidence type="ECO:0008006" key="11">
    <source>
        <dbReference type="Google" id="ProtNLM"/>
    </source>
</evidence>
<dbReference type="HOGENOM" id="CLU_011826_1_0_5"/>
<keyword evidence="4 6" id="KW-1133">Transmembrane helix</keyword>
<dbReference type="STRING" id="1134510.O9A_00858"/>
<dbReference type="AlphaFoldDB" id="A0A067WFL4"/>
<evidence type="ECO:0000256" key="5">
    <source>
        <dbReference type="ARBA" id="ARBA00023136"/>
    </source>
</evidence>
<dbReference type="PANTHER" id="PTHR30619:SF1">
    <property type="entry name" value="RECOMBINATION PROTEIN 2"/>
    <property type="match status" value="1"/>
</dbReference>
<evidence type="ECO:0000313" key="10">
    <source>
        <dbReference type="Proteomes" id="UP000027015"/>
    </source>
</evidence>
<feature type="transmembrane region" description="Helical" evidence="6">
    <location>
        <begin position="514"/>
        <end position="547"/>
    </location>
</feature>
<evidence type="ECO:0000256" key="2">
    <source>
        <dbReference type="ARBA" id="ARBA00022475"/>
    </source>
</evidence>
<dbReference type="eggNOG" id="COG0658">
    <property type="taxonomic scope" value="Bacteria"/>
</dbReference>
<evidence type="ECO:0000313" key="9">
    <source>
        <dbReference type="EMBL" id="KEC55578.1"/>
    </source>
</evidence>
<dbReference type="InterPro" id="IPR025405">
    <property type="entry name" value="DUF4131"/>
</dbReference>
<evidence type="ECO:0000259" key="7">
    <source>
        <dbReference type="Pfam" id="PF03772"/>
    </source>
</evidence>
<feature type="transmembrane region" description="Helical" evidence="6">
    <location>
        <begin position="480"/>
        <end position="508"/>
    </location>
</feature>
<feature type="transmembrane region" description="Helical" evidence="6">
    <location>
        <begin position="139"/>
        <end position="158"/>
    </location>
</feature>
<dbReference type="InterPro" id="IPR052159">
    <property type="entry name" value="Competence_DNA_uptake"/>
</dbReference>
<keyword evidence="5 6" id="KW-0472">Membrane</keyword>
<name>A0A067WFL4_9HYPH</name>
<sequence>MCNSRIASKVGIGDLRMFHRDKVKDGVYIRNVSERKKSRLIWHAALSTFYGAKNDSCNKQEIFLFTPLKKIIIFFWKWLIDCIYKEISLGLLFSLILIFFSIGIIFYFRLEQEPSWGQLGVLISLFLGILYILRSYQRIWITTGFLFCIVLGVLAAKIETWRISTPMLSGDIITTLTGRIVSIDARQRGQFRLVLDVLSTEKPVLHHAPHRVRLSARHLPHGLAIGDGLYGKVKIRALSGPVYPGGYDFSFHNYFKGIGAQGVYFGKPIKISVSKPDSILAIVLQKIENLRINMTQRIRMAINGEKGSVSAALITGQRGGISNNINEALRIAGLAHILSISGLHMALLSGIIFIIIRNFLALFPVFSSYYSAKKFAAIIALMITAFYLLLSGVAVSAQRSFMMIAVMLIAVLFNRSAVTMRNFSIAGLVTLAIMPHEILGPSFQMSFSATAALIAFFDWWSGRSFFRKRNTRSSYVGAGVIYFAFLSILSICASSFVAGIASGIYAVYHFSNIAFFTIISNSLALPIVSILIIPFGLIAVLAMFLGLEWLPLQIMGFGVGLVIKIAHAVTSISPDLNPGSMPLSALVLFSIGLVGLTFCKTSLRFFFSFFILAGIYACLVHSPVQLIIAENMRVVGVISEKKLYIDHYHISKFTTSIWEKSFRVNEIIKPTKYGPSFNEQFMCDNHACVSLLENGLKVIVLRGKTDQCVEADIMIKTFAMSSQTCNKKTKIVFTPQQLLTRGSVMMTKSGEIIWSLVGFYRPWNRYRQYSQKSYNLLHSPSFFTSRKNIE</sequence>
<evidence type="ECO:0000256" key="1">
    <source>
        <dbReference type="ARBA" id="ARBA00004651"/>
    </source>
</evidence>
<accession>A0A067WFL4</accession>
<feature type="domain" description="ComEC/Rec2-related protein" evidence="7">
    <location>
        <begin position="313"/>
        <end position="600"/>
    </location>
</feature>
<feature type="transmembrane region" description="Helical" evidence="6">
    <location>
        <begin position="554"/>
        <end position="573"/>
    </location>
</feature>
<evidence type="ECO:0000256" key="6">
    <source>
        <dbReference type="SAM" id="Phobius"/>
    </source>
</evidence>
<comment type="subcellular location">
    <subcellularLocation>
        <location evidence="1">Cell membrane</location>
        <topology evidence="1">Multi-pass membrane protein</topology>
    </subcellularLocation>
</comment>
<evidence type="ECO:0000256" key="3">
    <source>
        <dbReference type="ARBA" id="ARBA00022692"/>
    </source>
</evidence>
<dbReference type="Pfam" id="PF13567">
    <property type="entry name" value="DUF4131"/>
    <property type="match status" value="1"/>
</dbReference>
<feature type="transmembrane region" description="Helical" evidence="6">
    <location>
        <begin position="86"/>
        <end position="108"/>
    </location>
</feature>
<dbReference type="NCBIfam" id="TIGR00360">
    <property type="entry name" value="ComEC_N-term"/>
    <property type="match status" value="1"/>
</dbReference>
<keyword evidence="3 6" id="KW-0812">Transmembrane</keyword>
<feature type="transmembrane region" description="Helical" evidence="6">
    <location>
        <begin position="331"/>
        <end position="355"/>
    </location>
</feature>
<keyword evidence="2" id="KW-1003">Cell membrane</keyword>
<feature type="domain" description="DUF4131" evidence="8">
    <location>
        <begin position="115"/>
        <end position="263"/>
    </location>
</feature>
<keyword evidence="10" id="KW-1185">Reference proteome</keyword>
<dbReference type="PANTHER" id="PTHR30619">
    <property type="entry name" value="DNA INTERNALIZATION/COMPETENCE PROTEIN COMEC/REC2"/>
    <property type="match status" value="1"/>
</dbReference>
<proteinExistence type="predicted"/>
<feature type="transmembrane region" description="Helical" evidence="6">
    <location>
        <begin position="579"/>
        <end position="598"/>
    </location>
</feature>
<evidence type="ECO:0000256" key="4">
    <source>
        <dbReference type="ARBA" id="ARBA00022989"/>
    </source>
</evidence>
<dbReference type="InterPro" id="IPR004477">
    <property type="entry name" value="ComEC_N"/>
</dbReference>
<feature type="transmembrane region" description="Helical" evidence="6">
    <location>
        <begin position="375"/>
        <end position="394"/>
    </location>
</feature>
<organism evidence="9 10">
    <name type="scientific">Bartonella koehlerae C-29</name>
    <dbReference type="NCBI Taxonomy" id="1134510"/>
    <lineage>
        <taxon>Bacteria</taxon>
        <taxon>Pseudomonadati</taxon>
        <taxon>Pseudomonadota</taxon>
        <taxon>Alphaproteobacteria</taxon>
        <taxon>Hyphomicrobiales</taxon>
        <taxon>Bartonellaceae</taxon>
        <taxon>Bartonella</taxon>
    </lineage>
</organism>
<dbReference type="Proteomes" id="UP000027015">
    <property type="component" value="Unassembled WGS sequence"/>
</dbReference>
<dbReference type="GO" id="GO:0005886">
    <property type="term" value="C:plasma membrane"/>
    <property type="evidence" value="ECO:0007669"/>
    <property type="project" value="UniProtKB-SubCell"/>
</dbReference>
<protein>
    <recommendedName>
        <fullName evidence="11">ComEC/Rec2-related protein domain-containing protein</fullName>
    </recommendedName>
</protein>
<comment type="caution">
    <text evidence="9">The sequence shown here is derived from an EMBL/GenBank/DDBJ whole genome shotgun (WGS) entry which is preliminary data.</text>
</comment>
<feature type="transmembrane region" description="Helical" evidence="6">
    <location>
        <begin position="605"/>
        <end position="624"/>
    </location>
</feature>
<feature type="transmembrane region" description="Helical" evidence="6">
    <location>
        <begin position="115"/>
        <end position="133"/>
    </location>
</feature>
<gene>
    <name evidence="9" type="ORF">O9A_00858</name>
</gene>
<dbReference type="Pfam" id="PF03772">
    <property type="entry name" value="Competence"/>
    <property type="match status" value="1"/>
</dbReference>
<dbReference type="PATRIC" id="fig|1134510.3.peg.980"/>
<dbReference type="EMBL" id="AHPL01000007">
    <property type="protein sequence ID" value="KEC55578.1"/>
    <property type="molecule type" value="Genomic_DNA"/>
</dbReference>
<reference evidence="9 10" key="1">
    <citation type="submission" date="2012-04" db="EMBL/GenBank/DDBJ databases">
        <title>The Genome Sequence of Bartonella koehlerae C-29.</title>
        <authorList>
            <consortium name="The Broad Institute Genome Sequencing Platform"/>
            <consortium name="The Broad Institute Genome Sequencing Center for Infectious Disease"/>
            <person name="Feldgarden M."/>
            <person name="Kirby J."/>
            <person name="Kosoy M."/>
            <person name="Birtles R."/>
            <person name="Probert W.S."/>
            <person name="Chiaraviglio L."/>
            <person name="Walker B."/>
            <person name="Young S.K."/>
            <person name="Zeng Q."/>
            <person name="Gargeya S."/>
            <person name="Fitzgerald M."/>
            <person name="Haas B."/>
            <person name="Abouelleil A."/>
            <person name="Alvarado L."/>
            <person name="Arachchi H.M."/>
            <person name="Berlin A.M."/>
            <person name="Chapman S.B."/>
            <person name="Goldberg J."/>
            <person name="Griggs A."/>
            <person name="Gujja S."/>
            <person name="Hansen M."/>
            <person name="Howarth C."/>
            <person name="Imamovic A."/>
            <person name="Larimer J."/>
            <person name="McCowen C."/>
            <person name="Montmayeur A."/>
            <person name="Murphy C."/>
            <person name="Neiman D."/>
            <person name="Pearson M."/>
            <person name="Priest M."/>
            <person name="Roberts A."/>
            <person name="Saif S."/>
            <person name="Shea T."/>
            <person name="Sisk P."/>
            <person name="Sykes S."/>
            <person name="Wortman J."/>
            <person name="Nusbaum C."/>
            <person name="Birren B."/>
        </authorList>
    </citation>
    <scope>NUCLEOTIDE SEQUENCE [LARGE SCALE GENOMIC DNA]</scope>
    <source>
        <strain evidence="9 10">C-29</strain>
    </source>
</reference>
<evidence type="ECO:0000259" key="8">
    <source>
        <dbReference type="Pfam" id="PF13567"/>
    </source>
</evidence>